<dbReference type="AlphaFoldDB" id="A0A2T3W4I9"/>
<keyword evidence="3" id="KW-0238">DNA-binding</keyword>
<reference evidence="6 7" key="1">
    <citation type="submission" date="2018-03" db="EMBL/GenBank/DDBJ databases">
        <title>Draft genome of Deinococcus sp. OD32.</title>
        <authorList>
            <person name="Wang X.-P."/>
            <person name="Du Z.-J."/>
        </authorList>
    </citation>
    <scope>NUCLEOTIDE SEQUENCE [LARGE SCALE GENOMIC DNA]</scope>
    <source>
        <strain evidence="6 7">OD32</strain>
    </source>
</reference>
<dbReference type="PANTHER" id="PTHR30204">
    <property type="entry name" value="REDOX-CYCLING DRUG-SENSING TRANSCRIPTIONAL ACTIVATOR SOXR"/>
    <property type="match status" value="1"/>
</dbReference>
<gene>
    <name evidence="6" type="ORF">C8263_16725</name>
</gene>
<organism evidence="6 7">
    <name type="scientific">Deinococcus arcticus</name>
    <dbReference type="NCBI Taxonomy" id="2136176"/>
    <lineage>
        <taxon>Bacteria</taxon>
        <taxon>Thermotogati</taxon>
        <taxon>Deinococcota</taxon>
        <taxon>Deinococci</taxon>
        <taxon>Deinococcales</taxon>
        <taxon>Deinococcaceae</taxon>
        <taxon>Deinococcus</taxon>
    </lineage>
</organism>
<dbReference type="Proteomes" id="UP000240317">
    <property type="component" value="Unassembled WGS sequence"/>
</dbReference>
<dbReference type="SUPFAM" id="SSF46955">
    <property type="entry name" value="Putative DNA-binding domain"/>
    <property type="match status" value="1"/>
</dbReference>
<evidence type="ECO:0000313" key="6">
    <source>
        <dbReference type="EMBL" id="PTA66673.1"/>
    </source>
</evidence>
<dbReference type="PROSITE" id="PS50937">
    <property type="entry name" value="HTH_MERR_2"/>
    <property type="match status" value="1"/>
</dbReference>
<dbReference type="InterPro" id="IPR047057">
    <property type="entry name" value="MerR_fam"/>
</dbReference>
<dbReference type="InterPro" id="IPR009061">
    <property type="entry name" value="DNA-bd_dom_put_sf"/>
</dbReference>
<evidence type="ECO:0000259" key="5">
    <source>
        <dbReference type="PROSITE" id="PS50937"/>
    </source>
</evidence>
<dbReference type="EMBL" id="PYSV01000022">
    <property type="protein sequence ID" value="PTA66673.1"/>
    <property type="molecule type" value="Genomic_DNA"/>
</dbReference>
<evidence type="ECO:0000313" key="7">
    <source>
        <dbReference type="Proteomes" id="UP000240317"/>
    </source>
</evidence>
<dbReference type="SMART" id="SM00422">
    <property type="entry name" value="HTH_MERR"/>
    <property type="match status" value="1"/>
</dbReference>
<dbReference type="PROSITE" id="PS00552">
    <property type="entry name" value="HTH_MERR_1"/>
    <property type="match status" value="1"/>
</dbReference>
<keyword evidence="4" id="KW-0804">Transcription</keyword>
<evidence type="ECO:0000256" key="4">
    <source>
        <dbReference type="ARBA" id="ARBA00023163"/>
    </source>
</evidence>
<dbReference type="Gene3D" id="1.10.1660.10">
    <property type="match status" value="1"/>
</dbReference>
<accession>A0A2T3W4I9</accession>
<dbReference type="GO" id="GO:0003700">
    <property type="term" value="F:DNA-binding transcription factor activity"/>
    <property type="evidence" value="ECO:0007669"/>
    <property type="project" value="InterPro"/>
</dbReference>
<keyword evidence="7" id="KW-1185">Reference proteome</keyword>
<feature type="domain" description="HTH merR-type" evidence="5">
    <location>
        <begin position="1"/>
        <end position="70"/>
    </location>
</feature>
<name>A0A2T3W4I9_9DEIO</name>
<keyword evidence="1" id="KW-0678">Repressor</keyword>
<dbReference type="CDD" id="cd01107">
    <property type="entry name" value="HTH_BmrR"/>
    <property type="match status" value="1"/>
</dbReference>
<dbReference type="Pfam" id="PF13411">
    <property type="entry name" value="MerR_1"/>
    <property type="match status" value="1"/>
</dbReference>
<evidence type="ECO:0000256" key="1">
    <source>
        <dbReference type="ARBA" id="ARBA00022491"/>
    </source>
</evidence>
<dbReference type="GO" id="GO:0003677">
    <property type="term" value="F:DNA binding"/>
    <property type="evidence" value="ECO:0007669"/>
    <property type="project" value="UniProtKB-KW"/>
</dbReference>
<dbReference type="PRINTS" id="PR00040">
    <property type="entry name" value="HTHMERR"/>
</dbReference>
<evidence type="ECO:0000256" key="2">
    <source>
        <dbReference type="ARBA" id="ARBA00023015"/>
    </source>
</evidence>
<sequence>MFSIGMFARMAQVTTRQLRFYDALGLLVPDEVGPGGRRTYRAAQLPQLQRILALKDLGFSLDQIRALLRDSVSPEELRGMLRLKQAESQQRLQAEAQRWRRIQTRLDYLSVAGHDDRAVVLKSVPAARWVHTRARVTGPAQAGALFGRVTAALGGAPFAPDSLFVGVIHDPEAWSGELEVQAGRLLPEGGHWSAAAPGFAVAELPAHDTVAAVIHAGPVEQLPVAYHALAQWLARGGAGPAGPAREVLLCPPQGPAGEGAVTEVQLPLRLVAGGPA</sequence>
<protein>
    <submittedName>
        <fullName evidence="6">MerR family transcriptional regulator</fullName>
    </submittedName>
</protein>
<dbReference type="InterPro" id="IPR011256">
    <property type="entry name" value="Reg_factor_effector_dom_sf"/>
</dbReference>
<proteinExistence type="predicted"/>
<dbReference type="SUPFAM" id="SSF55136">
    <property type="entry name" value="Probable bacterial effector-binding domain"/>
    <property type="match status" value="1"/>
</dbReference>
<comment type="caution">
    <text evidence="6">The sequence shown here is derived from an EMBL/GenBank/DDBJ whole genome shotgun (WGS) entry which is preliminary data.</text>
</comment>
<dbReference type="PANTHER" id="PTHR30204:SF69">
    <property type="entry name" value="MERR-FAMILY TRANSCRIPTIONAL REGULATOR"/>
    <property type="match status" value="1"/>
</dbReference>
<evidence type="ECO:0000256" key="3">
    <source>
        <dbReference type="ARBA" id="ARBA00023125"/>
    </source>
</evidence>
<dbReference type="Gene3D" id="3.20.80.10">
    <property type="entry name" value="Regulatory factor, effector binding domain"/>
    <property type="match status" value="1"/>
</dbReference>
<keyword evidence="2" id="KW-0805">Transcription regulation</keyword>
<dbReference type="InterPro" id="IPR000551">
    <property type="entry name" value="MerR-type_HTH_dom"/>
</dbReference>